<feature type="transmembrane region" description="Helical" evidence="6">
    <location>
        <begin position="409"/>
        <end position="429"/>
    </location>
</feature>
<feature type="transmembrane region" description="Helical" evidence="6">
    <location>
        <begin position="121"/>
        <end position="141"/>
    </location>
</feature>
<dbReference type="Gene3D" id="1.20.1250.20">
    <property type="entry name" value="MFS general substrate transporter like domains"/>
    <property type="match status" value="2"/>
</dbReference>
<keyword evidence="5 6" id="KW-0472">Membrane</keyword>
<keyword evidence="9" id="KW-1185">Reference proteome</keyword>
<feature type="transmembrane region" description="Helical" evidence="6">
    <location>
        <begin position="153"/>
        <end position="172"/>
    </location>
</feature>
<name>A0A7H1BBJ9_9ACTN</name>
<dbReference type="FunFam" id="1.20.1250.20:FF:000018">
    <property type="entry name" value="MFS transporter permease"/>
    <property type="match status" value="1"/>
</dbReference>
<feature type="transmembrane region" description="Helical" evidence="6">
    <location>
        <begin position="342"/>
        <end position="363"/>
    </location>
</feature>
<proteinExistence type="predicted"/>
<evidence type="ECO:0000256" key="2">
    <source>
        <dbReference type="ARBA" id="ARBA00022448"/>
    </source>
</evidence>
<dbReference type="PANTHER" id="PTHR43791">
    <property type="entry name" value="PERMEASE-RELATED"/>
    <property type="match status" value="1"/>
</dbReference>
<protein>
    <submittedName>
        <fullName evidence="8">MFS transporter</fullName>
    </submittedName>
</protein>
<dbReference type="InterPro" id="IPR011701">
    <property type="entry name" value="MFS"/>
</dbReference>
<feature type="transmembrane region" description="Helical" evidence="6">
    <location>
        <begin position="251"/>
        <end position="273"/>
    </location>
</feature>
<evidence type="ECO:0000256" key="1">
    <source>
        <dbReference type="ARBA" id="ARBA00004651"/>
    </source>
</evidence>
<evidence type="ECO:0000313" key="8">
    <source>
        <dbReference type="EMBL" id="QNS06104.1"/>
    </source>
</evidence>
<evidence type="ECO:0000256" key="3">
    <source>
        <dbReference type="ARBA" id="ARBA00022692"/>
    </source>
</evidence>
<evidence type="ECO:0000259" key="7">
    <source>
        <dbReference type="PROSITE" id="PS50850"/>
    </source>
</evidence>
<keyword evidence="2" id="KW-0813">Transport</keyword>
<dbReference type="GO" id="GO:0005886">
    <property type="term" value="C:plasma membrane"/>
    <property type="evidence" value="ECO:0007669"/>
    <property type="project" value="UniProtKB-SubCell"/>
</dbReference>
<dbReference type="InterPro" id="IPR020846">
    <property type="entry name" value="MFS_dom"/>
</dbReference>
<evidence type="ECO:0000256" key="5">
    <source>
        <dbReference type="ARBA" id="ARBA00023136"/>
    </source>
</evidence>
<dbReference type="AlphaFoldDB" id="A0A7H1BBJ9"/>
<evidence type="ECO:0000256" key="4">
    <source>
        <dbReference type="ARBA" id="ARBA00022989"/>
    </source>
</evidence>
<organism evidence="8 9">
    <name type="scientific">Streptomyces xanthii</name>
    <dbReference type="NCBI Taxonomy" id="2768069"/>
    <lineage>
        <taxon>Bacteria</taxon>
        <taxon>Bacillati</taxon>
        <taxon>Actinomycetota</taxon>
        <taxon>Actinomycetes</taxon>
        <taxon>Kitasatosporales</taxon>
        <taxon>Streptomycetaceae</taxon>
        <taxon>Streptomyces</taxon>
    </lineage>
</organism>
<dbReference type="PANTHER" id="PTHR43791:SF36">
    <property type="entry name" value="TRANSPORTER, PUTATIVE (AFU_ORTHOLOGUE AFUA_6G08340)-RELATED"/>
    <property type="match status" value="1"/>
</dbReference>
<dbReference type="SUPFAM" id="SSF103473">
    <property type="entry name" value="MFS general substrate transporter"/>
    <property type="match status" value="1"/>
</dbReference>
<feature type="domain" description="Major facilitator superfamily (MFS) profile" evidence="7">
    <location>
        <begin position="25"/>
        <end position="433"/>
    </location>
</feature>
<keyword evidence="4 6" id="KW-1133">Transmembrane helix</keyword>
<dbReference type="CDD" id="cd17319">
    <property type="entry name" value="MFS_ExuT_GudP_like"/>
    <property type="match status" value="1"/>
</dbReference>
<reference evidence="8 9" key="1">
    <citation type="submission" date="2020-09" db="EMBL/GenBank/DDBJ databases">
        <title>A novel species.</title>
        <authorList>
            <person name="Gao J."/>
        </authorList>
    </citation>
    <scope>NUCLEOTIDE SEQUENCE [LARGE SCALE GENOMIC DNA]</scope>
    <source>
        <strain evidence="8 9">CRXT-Y-14</strain>
    </source>
</reference>
<feature type="transmembrane region" description="Helical" evidence="6">
    <location>
        <begin position="285"/>
        <end position="305"/>
    </location>
</feature>
<feature type="transmembrane region" description="Helical" evidence="6">
    <location>
        <begin position="184"/>
        <end position="206"/>
    </location>
</feature>
<dbReference type="InterPro" id="IPR036259">
    <property type="entry name" value="MFS_trans_sf"/>
</dbReference>
<feature type="transmembrane region" description="Helical" evidence="6">
    <location>
        <begin position="317"/>
        <end position="336"/>
    </location>
</feature>
<keyword evidence="3 6" id="KW-0812">Transmembrane</keyword>
<sequence length="451" mass="48311">MGSTQDISGAKAPLDPIYRKVFLRLLPFLMILWTLAWIDRVNIGFVKLTMTEDLGWSEAVYGLGAGIFFIGYFLFEVPSNLLLQKIGAKKTLMRITIGWGLTSVAMVFATTPAVFYSLRFLLGVFEAGFYPGIILYLTYWFPAKRRAKAFGTFMSASAFAGVLGGPLAGWIMNTFDGVSGLNGWQWVFIVEGTPSVLAGFVVWFYLTDRPHQATWLTVEEREAIAADLAADDSAVEGREHSMLQSLKSGRIWQFIAIFFCVISANSALTFFGPTLVQEVGFEDPLAIGWIMAAVNLAGGIGMILNGLHCDRSGESRWHTATAVTLGAASLAAAGLLLNVSAIGTLIALGLAVVGTMSAIPVFWQMPNWFLAGGAAAGGVALINSMANLAGFGAPYLLGAVKDSTGNLSLGLFIVAAVEICAALMILKFVPPFRTNTTTPVPTTNDLTEQPA</sequence>
<evidence type="ECO:0000256" key="6">
    <source>
        <dbReference type="SAM" id="Phobius"/>
    </source>
</evidence>
<feature type="transmembrane region" description="Helical" evidence="6">
    <location>
        <begin position="96"/>
        <end position="115"/>
    </location>
</feature>
<dbReference type="EMBL" id="CP061281">
    <property type="protein sequence ID" value="QNS06104.1"/>
    <property type="molecule type" value="Genomic_DNA"/>
</dbReference>
<gene>
    <name evidence="8" type="ORF">IAG42_22675</name>
</gene>
<dbReference type="GO" id="GO:0022857">
    <property type="term" value="F:transmembrane transporter activity"/>
    <property type="evidence" value="ECO:0007669"/>
    <property type="project" value="InterPro"/>
</dbReference>
<dbReference type="Proteomes" id="UP000516428">
    <property type="component" value="Chromosome"/>
</dbReference>
<feature type="transmembrane region" description="Helical" evidence="6">
    <location>
        <begin position="375"/>
        <end position="397"/>
    </location>
</feature>
<evidence type="ECO:0000313" key="9">
    <source>
        <dbReference type="Proteomes" id="UP000516428"/>
    </source>
</evidence>
<comment type="subcellular location">
    <subcellularLocation>
        <location evidence="1">Cell membrane</location>
        <topology evidence="1">Multi-pass membrane protein</topology>
    </subcellularLocation>
</comment>
<dbReference type="PROSITE" id="PS50850">
    <property type="entry name" value="MFS"/>
    <property type="match status" value="1"/>
</dbReference>
<feature type="transmembrane region" description="Helical" evidence="6">
    <location>
        <begin position="21"/>
        <end position="38"/>
    </location>
</feature>
<dbReference type="RefSeq" id="WP_188338788.1">
    <property type="nucleotide sequence ID" value="NZ_CP061281.1"/>
</dbReference>
<dbReference type="Pfam" id="PF07690">
    <property type="entry name" value="MFS_1"/>
    <property type="match status" value="1"/>
</dbReference>
<dbReference type="KEGG" id="sxn:IAG42_22675"/>
<accession>A0A7H1BBJ9</accession>
<feature type="transmembrane region" description="Helical" evidence="6">
    <location>
        <begin position="58"/>
        <end position="75"/>
    </location>
</feature>